<keyword evidence="2" id="KW-1185">Reference proteome</keyword>
<dbReference type="Gene3D" id="2.60.120.10">
    <property type="entry name" value="Jelly Rolls"/>
    <property type="match status" value="1"/>
</dbReference>
<evidence type="ECO:0000313" key="1">
    <source>
        <dbReference type="EMBL" id="KUI12219.1"/>
    </source>
</evidence>
<evidence type="ECO:0008006" key="3">
    <source>
        <dbReference type="Google" id="ProtNLM"/>
    </source>
</evidence>
<dbReference type="AlphaFoldDB" id="A0A101A3D8"/>
<sequence>MRSVPLQVLADEQLGRARRFGGRAAYTVHGGPDHGLRQTVVALTRGLRLRQEADPAEATLQVLRGRVRLSTVDDRWDGVTGDQLTLPTRRHYLDALQDSVILLTVHADEPHTAASPDAVLHKSKRPA</sequence>
<dbReference type="InterPro" id="IPR014710">
    <property type="entry name" value="RmlC-like_jellyroll"/>
</dbReference>
<protein>
    <recommendedName>
        <fullName evidence="3">LuxR family transcriptional regulator</fullName>
    </recommendedName>
</protein>
<name>A0A101A3D8_9MYCO</name>
<comment type="caution">
    <text evidence="1">The sequence shown here is derived from an EMBL/GenBank/DDBJ whole genome shotgun (WGS) entry which is preliminary data.</text>
</comment>
<gene>
    <name evidence="1" type="ORF">AU192_19220</name>
</gene>
<dbReference type="Proteomes" id="UP000053707">
    <property type="component" value="Unassembled WGS sequence"/>
</dbReference>
<organism evidence="1 2">
    <name type="scientific">Mycobacterium lehmannii</name>
    <dbReference type="NCBI Taxonomy" id="2048550"/>
    <lineage>
        <taxon>Bacteria</taxon>
        <taxon>Bacillati</taxon>
        <taxon>Actinomycetota</taxon>
        <taxon>Actinomycetes</taxon>
        <taxon>Mycobacteriales</taxon>
        <taxon>Mycobacteriaceae</taxon>
        <taxon>Mycobacterium</taxon>
    </lineage>
</organism>
<dbReference type="SUPFAM" id="SSF51182">
    <property type="entry name" value="RmlC-like cupins"/>
    <property type="match status" value="1"/>
</dbReference>
<accession>A0A101A3D8</accession>
<evidence type="ECO:0000313" key="2">
    <source>
        <dbReference type="Proteomes" id="UP000053707"/>
    </source>
</evidence>
<dbReference type="InterPro" id="IPR011051">
    <property type="entry name" value="RmlC_Cupin_sf"/>
</dbReference>
<dbReference type="EMBL" id="LQIR01000034">
    <property type="protein sequence ID" value="KUI12219.1"/>
    <property type="molecule type" value="Genomic_DNA"/>
</dbReference>
<dbReference type="GeneID" id="27917553"/>
<reference evidence="1 2" key="1">
    <citation type="submission" date="2016-01" db="EMBL/GenBank/DDBJ databases">
        <authorList>
            <consortium name="TB Trials Study Group"/>
            <person name="Sutton G."/>
            <person name="Brinkac L."/>
            <person name="Sanka R."/>
            <person name="Adams M."/>
            <person name="Lau E.L."/>
            <person name="Macaden R."/>
            <person name="Grewal H.M.S."/>
        </authorList>
    </citation>
    <scope>NUCLEOTIDE SEQUENCE [LARGE SCALE GENOMIC DNA]</scope>
    <source>
        <strain evidence="1 2">IS-1744</strain>
    </source>
</reference>
<dbReference type="RefSeq" id="WP_064398224.1">
    <property type="nucleotide sequence ID" value="NZ_LQIR01000034.1"/>
</dbReference>
<proteinExistence type="predicted"/>